<comment type="caution">
    <text evidence="8">The sequence shown here is derived from an EMBL/GenBank/DDBJ whole genome shotgun (WGS) entry which is preliminary data.</text>
</comment>
<evidence type="ECO:0000256" key="7">
    <source>
        <dbReference type="SAM" id="Phobius"/>
    </source>
</evidence>
<dbReference type="PANTHER" id="PTHR23511">
    <property type="entry name" value="SYNAPTIC VESICLE GLYCOPROTEIN 2"/>
    <property type="match status" value="1"/>
</dbReference>
<feature type="compositionally biased region" description="Low complexity" evidence="6">
    <location>
        <begin position="107"/>
        <end position="122"/>
    </location>
</feature>
<dbReference type="InterPro" id="IPR036259">
    <property type="entry name" value="MFS_trans_sf"/>
</dbReference>
<evidence type="ECO:0000256" key="6">
    <source>
        <dbReference type="SAM" id="MobiDB-lite"/>
    </source>
</evidence>
<keyword evidence="2" id="KW-0813">Transport</keyword>
<gene>
    <name evidence="8" type="ORF">C8F04DRAFT_1173905</name>
</gene>
<dbReference type="PANTHER" id="PTHR23511:SF12">
    <property type="entry name" value="TRANSPORTER, PUTATIVE (AFU_ORTHOLOGUE AFUA_7G01740)-RELATED"/>
    <property type="match status" value="1"/>
</dbReference>
<evidence type="ECO:0000313" key="9">
    <source>
        <dbReference type="Proteomes" id="UP001218188"/>
    </source>
</evidence>
<evidence type="ECO:0000313" key="8">
    <source>
        <dbReference type="EMBL" id="KAJ7045983.1"/>
    </source>
</evidence>
<proteinExistence type="predicted"/>
<dbReference type="Gene3D" id="1.20.1250.20">
    <property type="entry name" value="MFS general substrate transporter like domains"/>
    <property type="match status" value="1"/>
</dbReference>
<evidence type="ECO:0000256" key="1">
    <source>
        <dbReference type="ARBA" id="ARBA00004141"/>
    </source>
</evidence>
<keyword evidence="4 7" id="KW-1133">Transmembrane helix</keyword>
<evidence type="ECO:0008006" key="10">
    <source>
        <dbReference type="Google" id="ProtNLM"/>
    </source>
</evidence>
<reference evidence="8" key="1">
    <citation type="submission" date="2023-03" db="EMBL/GenBank/DDBJ databases">
        <title>Massive genome expansion in bonnet fungi (Mycena s.s.) driven by repeated elements and novel gene families across ecological guilds.</title>
        <authorList>
            <consortium name="Lawrence Berkeley National Laboratory"/>
            <person name="Harder C.B."/>
            <person name="Miyauchi S."/>
            <person name="Viragh M."/>
            <person name="Kuo A."/>
            <person name="Thoen E."/>
            <person name="Andreopoulos B."/>
            <person name="Lu D."/>
            <person name="Skrede I."/>
            <person name="Drula E."/>
            <person name="Henrissat B."/>
            <person name="Morin E."/>
            <person name="Kohler A."/>
            <person name="Barry K."/>
            <person name="LaButti K."/>
            <person name="Morin E."/>
            <person name="Salamov A."/>
            <person name="Lipzen A."/>
            <person name="Mereny Z."/>
            <person name="Hegedus B."/>
            <person name="Baldrian P."/>
            <person name="Stursova M."/>
            <person name="Weitz H."/>
            <person name="Taylor A."/>
            <person name="Grigoriev I.V."/>
            <person name="Nagy L.G."/>
            <person name="Martin F."/>
            <person name="Kauserud H."/>
        </authorList>
    </citation>
    <scope>NUCLEOTIDE SEQUENCE</scope>
    <source>
        <strain evidence="8">CBHHK200</strain>
    </source>
</reference>
<feature type="transmembrane region" description="Helical" evidence="7">
    <location>
        <begin position="303"/>
        <end position="322"/>
    </location>
</feature>
<dbReference type="GO" id="GO:0016020">
    <property type="term" value="C:membrane"/>
    <property type="evidence" value="ECO:0007669"/>
    <property type="project" value="UniProtKB-SubCell"/>
</dbReference>
<dbReference type="SUPFAM" id="SSF103473">
    <property type="entry name" value="MFS general substrate transporter"/>
    <property type="match status" value="1"/>
</dbReference>
<keyword evidence="3 7" id="KW-0812">Transmembrane</keyword>
<dbReference type="Proteomes" id="UP001218188">
    <property type="component" value="Unassembled WGS sequence"/>
</dbReference>
<feature type="transmembrane region" description="Helical" evidence="7">
    <location>
        <begin position="275"/>
        <end position="297"/>
    </location>
</feature>
<name>A0AAD6XB73_9AGAR</name>
<protein>
    <recommendedName>
        <fullName evidence="10">Major facilitator superfamily (MFS) profile domain-containing protein</fullName>
    </recommendedName>
</protein>
<keyword evidence="9" id="KW-1185">Reference proteome</keyword>
<evidence type="ECO:0000256" key="2">
    <source>
        <dbReference type="ARBA" id="ARBA00022448"/>
    </source>
</evidence>
<accession>A0AAD6XB73</accession>
<evidence type="ECO:0000256" key="3">
    <source>
        <dbReference type="ARBA" id="ARBA00022692"/>
    </source>
</evidence>
<keyword evidence="5 7" id="KW-0472">Membrane</keyword>
<feature type="region of interest" description="Disordered" evidence="6">
    <location>
        <begin position="107"/>
        <end position="133"/>
    </location>
</feature>
<sequence>MYFHNAATHCYPRDTSCAKEICWKPLHLISLAPRVPANKRDQYFELYPGSKALPRAQRSRTGTTHFQLPSGGGNEATYVLSWPAPISGLGVSTVPSSASSSARVHYTTSSATSPTTNTLSTPRTDHSALGSPPKWGDVADAPMLTMRAHSGKPVSSHRRGELRPKGWARLRPNAPPPLQIKHDKIATQSSCILESSDEDEGLVMLIWAKPTALRAEEFFLALNGVFILASTTARSSNGLLGFNGAYTFTSNIMYGVVYGFSPELFPTKDRGTGNALVATANRILGIMAPIIALYTGIATTAPIYIAGGLFIVAGFITMLLPFESQGRAAL</sequence>
<dbReference type="AlphaFoldDB" id="A0AAD6XB73"/>
<comment type="subcellular location">
    <subcellularLocation>
        <location evidence="1">Membrane</location>
        <topology evidence="1">Multi-pass membrane protein</topology>
    </subcellularLocation>
</comment>
<evidence type="ECO:0000256" key="4">
    <source>
        <dbReference type="ARBA" id="ARBA00022989"/>
    </source>
</evidence>
<dbReference type="EMBL" id="JARJCM010000004">
    <property type="protein sequence ID" value="KAJ7045983.1"/>
    <property type="molecule type" value="Genomic_DNA"/>
</dbReference>
<organism evidence="8 9">
    <name type="scientific">Mycena alexandri</name>
    <dbReference type="NCBI Taxonomy" id="1745969"/>
    <lineage>
        <taxon>Eukaryota</taxon>
        <taxon>Fungi</taxon>
        <taxon>Dikarya</taxon>
        <taxon>Basidiomycota</taxon>
        <taxon>Agaricomycotina</taxon>
        <taxon>Agaricomycetes</taxon>
        <taxon>Agaricomycetidae</taxon>
        <taxon>Agaricales</taxon>
        <taxon>Marasmiineae</taxon>
        <taxon>Mycenaceae</taxon>
        <taxon>Mycena</taxon>
    </lineage>
</organism>
<evidence type="ECO:0000256" key="5">
    <source>
        <dbReference type="ARBA" id="ARBA00023136"/>
    </source>
</evidence>